<dbReference type="AlphaFoldDB" id="A0A979FUQ0"/>
<dbReference type="Gene3D" id="3.50.4.10">
    <property type="entry name" value="Hepatocyte Growth Factor"/>
    <property type="match status" value="1"/>
</dbReference>
<dbReference type="SUPFAM" id="SSF57414">
    <property type="entry name" value="Hairpin loop containing domain-like"/>
    <property type="match status" value="1"/>
</dbReference>
<name>A0A979FUQ0_HYAAZ</name>
<dbReference type="InterPro" id="IPR003609">
    <property type="entry name" value="Pan_app"/>
</dbReference>
<evidence type="ECO:0000313" key="4">
    <source>
        <dbReference type="RefSeq" id="XP_047740287.1"/>
    </source>
</evidence>
<keyword evidence="3" id="KW-1185">Reference proteome</keyword>
<organism evidence="3 4">
    <name type="scientific">Hyalella azteca</name>
    <name type="common">Amphipod</name>
    <dbReference type="NCBI Taxonomy" id="294128"/>
    <lineage>
        <taxon>Eukaryota</taxon>
        <taxon>Metazoa</taxon>
        <taxon>Ecdysozoa</taxon>
        <taxon>Arthropoda</taxon>
        <taxon>Crustacea</taxon>
        <taxon>Multicrustacea</taxon>
        <taxon>Malacostraca</taxon>
        <taxon>Eumalacostraca</taxon>
        <taxon>Peracarida</taxon>
        <taxon>Amphipoda</taxon>
        <taxon>Senticaudata</taxon>
        <taxon>Talitrida</taxon>
        <taxon>Talitroidea</taxon>
        <taxon>Hyalellidae</taxon>
        <taxon>Hyalella</taxon>
    </lineage>
</organism>
<protein>
    <submittedName>
        <fullName evidence="4">Uncharacterized protein LOC125179120</fullName>
    </submittedName>
</protein>
<dbReference type="OrthoDB" id="6398817at2759"/>
<proteinExistence type="predicted"/>
<dbReference type="Pfam" id="PF00024">
    <property type="entry name" value="PAN_1"/>
    <property type="match status" value="1"/>
</dbReference>
<feature type="signal peptide" evidence="1">
    <location>
        <begin position="1"/>
        <end position="20"/>
    </location>
</feature>
<dbReference type="RefSeq" id="XP_047740287.1">
    <property type="nucleotide sequence ID" value="XM_047884331.1"/>
</dbReference>
<dbReference type="Proteomes" id="UP000694843">
    <property type="component" value="Unplaced"/>
</dbReference>
<reference evidence="4" key="1">
    <citation type="submission" date="2025-08" db="UniProtKB">
        <authorList>
            <consortium name="RefSeq"/>
        </authorList>
    </citation>
    <scope>IDENTIFICATION</scope>
    <source>
        <tissue evidence="4">Whole organism</tissue>
    </source>
</reference>
<dbReference type="KEGG" id="hazt:125179120"/>
<accession>A0A979FUQ0</accession>
<feature type="chain" id="PRO_5037722803" evidence="1">
    <location>
        <begin position="21"/>
        <end position="213"/>
    </location>
</feature>
<gene>
    <name evidence="4" type="primary">LOC125179120</name>
</gene>
<evidence type="ECO:0000256" key="1">
    <source>
        <dbReference type="SAM" id="SignalP"/>
    </source>
</evidence>
<keyword evidence="1" id="KW-0732">Signal</keyword>
<evidence type="ECO:0000259" key="2">
    <source>
        <dbReference type="Pfam" id="PF00024"/>
    </source>
</evidence>
<sequence length="213" mass="23152">MRSLALVRLLALGAMLQARARGWASTLQNYVIVTPVYNTVHVRSQCACEAQCRTNDTCTAVTYDAVSDVCFLSNATGSSLTTRHLLEAVTYTKFSYVPAPTDMFLASTWSKNGTRANQVKICAEENGIPLIIRTTSELETAKQLIDAYGHFGVFGNYAFMSARDEEGNRDLMWPDGTKVFGSVFSPASMTGGSGPAMVLKANGQVEPNLDEKE</sequence>
<feature type="domain" description="Apple" evidence="2">
    <location>
        <begin position="27"/>
        <end position="84"/>
    </location>
</feature>
<dbReference type="GeneID" id="125179120"/>
<evidence type="ECO:0000313" key="3">
    <source>
        <dbReference type="Proteomes" id="UP000694843"/>
    </source>
</evidence>